<dbReference type="GO" id="GO:0070006">
    <property type="term" value="F:metalloaminopeptidase activity"/>
    <property type="evidence" value="ECO:0007669"/>
    <property type="project" value="InterPro"/>
</dbReference>
<evidence type="ECO:0000256" key="6">
    <source>
        <dbReference type="ARBA" id="ARBA00022801"/>
    </source>
</evidence>
<evidence type="ECO:0000256" key="5">
    <source>
        <dbReference type="ARBA" id="ARBA00022670"/>
    </source>
</evidence>
<dbReference type="Gene3D" id="3.40.630.10">
    <property type="entry name" value="Zn peptidases"/>
    <property type="match status" value="1"/>
</dbReference>
<dbReference type="InterPro" id="IPR008283">
    <property type="entry name" value="Peptidase_M17_N"/>
</dbReference>
<dbReference type="Pfam" id="PF02789">
    <property type="entry name" value="Peptidase_M17_N"/>
    <property type="match status" value="1"/>
</dbReference>
<dbReference type="InterPro" id="IPR043472">
    <property type="entry name" value="Macro_dom-like"/>
</dbReference>
<accession>A0A7S2LG60</accession>
<gene>
    <name evidence="8" type="ORF">LDAN0321_LOCUS18060</name>
</gene>
<evidence type="ECO:0000256" key="3">
    <source>
        <dbReference type="ARBA" id="ARBA00009528"/>
    </source>
</evidence>
<protein>
    <recommendedName>
        <fullName evidence="7">Cytosol aminopeptidase domain-containing protein</fullName>
    </recommendedName>
</protein>
<comment type="catalytic activity">
    <reaction evidence="2">
        <text>Release of N-terminal proline from a peptide.</text>
        <dbReference type="EC" id="3.4.11.5"/>
    </reaction>
</comment>
<dbReference type="GO" id="GO:0006508">
    <property type="term" value="P:proteolysis"/>
    <property type="evidence" value="ECO:0007669"/>
    <property type="project" value="UniProtKB-KW"/>
</dbReference>
<evidence type="ECO:0000259" key="7">
    <source>
        <dbReference type="PROSITE" id="PS00631"/>
    </source>
</evidence>
<dbReference type="AlphaFoldDB" id="A0A7S2LG60"/>
<dbReference type="InterPro" id="IPR011356">
    <property type="entry name" value="Leucine_aapep/pepB"/>
</dbReference>
<keyword evidence="6" id="KW-0378">Hydrolase</keyword>
<comment type="catalytic activity">
    <reaction evidence="1">
        <text>Release of an N-terminal amino acid, Xaa-|-Yaa-, in which Xaa is preferably Leu, but may be other amino acids including Pro although not Arg or Lys, and Yaa may be Pro. Amino acid amides and methyl esters are also readily hydrolyzed, but rates on arylamides are exceedingly low.</text>
        <dbReference type="EC" id="3.4.11.1"/>
    </reaction>
</comment>
<dbReference type="InterPro" id="IPR000819">
    <property type="entry name" value="Peptidase_M17_C"/>
</dbReference>
<keyword evidence="5" id="KW-0645">Protease</keyword>
<dbReference type="GO" id="GO:0005737">
    <property type="term" value="C:cytoplasm"/>
    <property type="evidence" value="ECO:0007669"/>
    <property type="project" value="InterPro"/>
</dbReference>
<sequence>MSTTKTPPFGWTFDKPCEEMEWTPMHTASFEAVTSLSSDDGADLTIIGISQSADASAKDEVTAANLFANNATAQELDGKLGGGLSALIADDPSFSGKAGTCSSVVQSMEGGKFQKYVLLGLGASDKGEMTIKTSDACKVGSAIAKSCKDIKGVQTCTVILPSDPTVTSNLDTEHVVSTFYSDLYSDNRYRTGESKKFPAKDLKGVTIVMADADNTAASSIQRGKAMAEGIYLSKDIVNAPHNVLNSLSLANSAKRLADETELTTTILDKDACEARGMGSYLGVARGSETDPYFIHMVYTPKDGVVKRKLGVVGKGLLFDTGGYNIKTAMMELMKFDCGGAAAVFGAAKAIAALAPPGIEVHFCVAACENMINAKAYVPSDILVASNGKTIEVLNTDAEGRLTLADALVYADQEVGCDKIIELSTLTGSCIIALGKKYAGVFSKDDDLANELNSASDVTGDKTWRMPMPDEYNELLESKIADLKNIGTRWGGSITAALFLQNFVREGKPFAHIDIAGPVWDDGSGATGYGAKLVTAWATAQGE</sequence>
<dbReference type="Gene3D" id="3.40.220.10">
    <property type="entry name" value="Leucine Aminopeptidase, subunit E, domain 1"/>
    <property type="match status" value="1"/>
</dbReference>
<keyword evidence="4" id="KW-0031">Aminopeptidase</keyword>
<dbReference type="SUPFAM" id="SSF52949">
    <property type="entry name" value="Macro domain-like"/>
    <property type="match status" value="1"/>
</dbReference>
<dbReference type="PANTHER" id="PTHR11963:SF23">
    <property type="entry name" value="CYTOSOL AMINOPEPTIDASE"/>
    <property type="match status" value="1"/>
</dbReference>
<dbReference type="InterPro" id="IPR023042">
    <property type="entry name" value="Peptidase_M17_leu_NH2_pept"/>
</dbReference>
<dbReference type="NCBIfam" id="NF002076">
    <property type="entry name" value="PRK00913.2-3"/>
    <property type="match status" value="1"/>
</dbReference>
<feature type="domain" description="Cytosol aminopeptidase" evidence="7">
    <location>
        <begin position="394"/>
        <end position="401"/>
    </location>
</feature>
<dbReference type="SUPFAM" id="SSF53187">
    <property type="entry name" value="Zn-dependent exopeptidases"/>
    <property type="match status" value="1"/>
</dbReference>
<dbReference type="CDD" id="cd00433">
    <property type="entry name" value="Peptidase_M17"/>
    <property type="match status" value="1"/>
</dbReference>
<dbReference type="Pfam" id="PF00883">
    <property type="entry name" value="Peptidase_M17"/>
    <property type="match status" value="1"/>
</dbReference>
<reference evidence="8" key="1">
    <citation type="submission" date="2021-01" db="EMBL/GenBank/DDBJ databases">
        <authorList>
            <person name="Corre E."/>
            <person name="Pelletier E."/>
            <person name="Niang G."/>
            <person name="Scheremetjew M."/>
            <person name="Finn R."/>
            <person name="Kale V."/>
            <person name="Holt S."/>
            <person name="Cochrane G."/>
            <person name="Meng A."/>
            <person name="Brown T."/>
            <person name="Cohen L."/>
        </authorList>
    </citation>
    <scope>NUCLEOTIDE SEQUENCE</scope>
    <source>
        <strain evidence="8">B650</strain>
    </source>
</reference>
<dbReference type="PANTHER" id="PTHR11963">
    <property type="entry name" value="LEUCINE AMINOPEPTIDASE-RELATED"/>
    <property type="match status" value="1"/>
</dbReference>
<dbReference type="PROSITE" id="PS00631">
    <property type="entry name" value="CYTOSOL_AP"/>
    <property type="match status" value="1"/>
</dbReference>
<dbReference type="PRINTS" id="PR00481">
    <property type="entry name" value="LAMNOPPTDASE"/>
</dbReference>
<evidence type="ECO:0000256" key="4">
    <source>
        <dbReference type="ARBA" id="ARBA00022438"/>
    </source>
</evidence>
<proteinExistence type="inferred from homology"/>
<evidence type="ECO:0000256" key="1">
    <source>
        <dbReference type="ARBA" id="ARBA00000135"/>
    </source>
</evidence>
<comment type="similarity">
    <text evidence="3">Belongs to the peptidase M17 family.</text>
</comment>
<dbReference type="EMBL" id="HBGY01029123">
    <property type="protein sequence ID" value="CAD9605206.1"/>
    <property type="molecule type" value="Transcribed_RNA"/>
</dbReference>
<dbReference type="HAMAP" id="MF_00181">
    <property type="entry name" value="Cytosol_peptidase_M17"/>
    <property type="match status" value="1"/>
</dbReference>
<name>A0A7S2LG60_9STRA</name>
<evidence type="ECO:0000256" key="2">
    <source>
        <dbReference type="ARBA" id="ARBA00001585"/>
    </source>
</evidence>
<evidence type="ECO:0000313" key="8">
    <source>
        <dbReference type="EMBL" id="CAD9605206.1"/>
    </source>
</evidence>
<organism evidence="8">
    <name type="scientific">Leptocylindrus danicus</name>
    <dbReference type="NCBI Taxonomy" id="163516"/>
    <lineage>
        <taxon>Eukaryota</taxon>
        <taxon>Sar</taxon>
        <taxon>Stramenopiles</taxon>
        <taxon>Ochrophyta</taxon>
        <taxon>Bacillariophyta</taxon>
        <taxon>Coscinodiscophyceae</taxon>
        <taxon>Chaetocerotophycidae</taxon>
        <taxon>Leptocylindrales</taxon>
        <taxon>Leptocylindraceae</taxon>
        <taxon>Leptocylindrus</taxon>
    </lineage>
</organism>
<dbReference type="GO" id="GO:0030145">
    <property type="term" value="F:manganese ion binding"/>
    <property type="evidence" value="ECO:0007669"/>
    <property type="project" value="InterPro"/>
</dbReference>